<protein>
    <recommendedName>
        <fullName evidence="5">PGF-pre-PGF domain-containing protein</fullName>
    </recommendedName>
</protein>
<keyword evidence="2" id="KW-1133">Transmembrane helix</keyword>
<evidence type="ECO:0000256" key="1">
    <source>
        <dbReference type="SAM" id="MobiDB-lite"/>
    </source>
</evidence>
<accession>A0AAX4FVA6</accession>
<keyword evidence="4" id="KW-1185">Reference proteome</keyword>
<gene>
    <name evidence="3" type="ORF">R6Y96_07870</name>
</gene>
<dbReference type="EMBL" id="CP137642">
    <property type="protein sequence ID" value="WOX57214.1"/>
    <property type="molecule type" value="Genomic_DNA"/>
</dbReference>
<organism evidence="3 4">
    <name type="scientific">Methanoculleus receptaculi</name>
    <dbReference type="NCBI Taxonomy" id="394967"/>
    <lineage>
        <taxon>Archaea</taxon>
        <taxon>Methanobacteriati</taxon>
        <taxon>Methanobacteriota</taxon>
        <taxon>Stenosarchaea group</taxon>
        <taxon>Methanomicrobia</taxon>
        <taxon>Methanomicrobiales</taxon>
        <taxon>Methanomicrobiaceae</taxon>
        <taxon>Methanoculleus</taxon>
    </lineage>
</organism>
<evidence type="ECO:0000256" key="2">
    <source>
        <dbReference type="SAM" id="Phobius"/>
    </source>
</evidence>
<sequence length="402" mass="40681">MRFNVLCLIVLSLLCCLVPGASAVSISISPSQIQEGDTITVSYSGLSNGSVFALRMESLVDVAGETSFTYQANQVSMPFGLNSPQVVLSASPVTEAGIEASEGETIKRITQISRTGTVSISQSLGNLPAGTMELIKAFGTPEEGVDAVNVVLEFSGVKMGPDSGAITFSLTGITDGSAHVIALVDGNIVTDQTILVGNPTITTPTTSPTTPPPSGGSGGSSGGGATETPTAAPETVTVSSLDGIVTLETVDDAIDGAAPADLRIIRSTPSGVPDEWQVLAGSYIISPSAATFDPAAALSFNLSGVNATTPFIAVYRDGAWTVVPSRYEGETRLAATVSSGGQYALMAYAAVGAGDDTTPVETETAPMTTTEAAATTTPATAWGTAGVIGALVVAVALRRQRP</sequence>
<feature type="compositionally biased region" description="Low complexity" evidence="1">
    <location>
        <begin position="226"/>
        <end position="235"/>
    </location>
</feature>
<keyword evidence="2" id="KW-0472">Membrane</keyword>
<reference evidence="3 4" key="1">
    <citation type="submission" date="2023-10" db="EMBL/GenBank/DDBJ databases">
        <title>The complete genome sequence of Methanoculleus receptaculi DSM 18860.</title>
        <authorList>
            <person name="Lai S.-J."/>
            <person name="You Y.-T."/>
            <person name="Chen S.-C."/>
        </authorList>
    </citation>
    <scope>NUCLEOTIDE SEQUENCE [LARGE SCALE GENOMIC DNA]</scope>
    <source>
        <strain evidence="3 4">DSM 18860</strain>
    </source>
</reference>
<dbReference type="Proteomes" id="UP001305652">
    <property type="component" value="Chromosome"/>
</dbReference>
<feature type="compositionally biased region" description="Gly residues" evidence="1">
    <location>
        <begin position="215"/>
        <end position="225"/>
    </location>
</feature>
<evidence type="ECO:0000313" key="4">
    <source>
        <dbReference type="Proteomes" id="UP001305652"/>
    </source>
</evidence>
<dbReference type="GeneID" id="85733065"/>
<dbReference type="AlphaFoldDB" id="A0AAX4FVA6"/>
<feature type="transmembrane region" description="Helical" evidence="2">
    <location>
        <begin position="379"/>
        <end position="397"/>
    </location>
</feature>
<evidence type="ECO:0008006" key="5">
    <source>
        <dbReference type="Google" id="ProtNLM"/>
    </source>
</evidence>
<proteinExistence type="predicted"/>
<feature type="region of interest" description="Disordered" evidence="1">
    <location>
        <begin position="199"/>
        <end position="235"/>
    </location>
</feature>
<keyword evidence="2" id="KW-0812">Transmembrane</keyword>
<evidence type="ECO:0000313" key="3">
    <source>
        <dbReference type="EMBL" id="WOX57214.1"/>
    </source>
</evidence>
<dbReference type="KEGG" id="mrc:R6Y96_07870"/>
<name>A0AAX4FVA6_9EURY</name>
<dbReference type="RefSeq" id="WP_318620740.1">
    <property type="nucleotide sequence ID" value="NZ_CP137642.1"/>
</dbReference>